<sequence>MASIKPLLRLLPCLLLVACGNPAPDGQLPVPSGATAPGKAATAAVAGKADNPVAAPAVATTTAAAKPGLPVDSSQLRPVTAIPGVACTQQRKDWAPECVAGEYRIAVYPEGCGADGFYGLVHADGDAAVLLQTSFAPFPASPVAKLREGQFVCIAADARKQVGERLWLYVTAIPPESIPACKDREICGARGLPAVDWSGTAPTGQCRLEHGRFVDCAAGWVSVSAVEEFSNGL</sequence>
<gene>
    <name evidence="2" type="ORF">SAMN02799615_03027</name>
</gene>
<feature type="signal peptide" evidence="1">
    <location>
        <begin position="1"/>
        <end position="23"/>
    </location>
</feature>
<dbReference type="STRING" id="500610.SAMN02799615_03027"/>
<keyword evidence="3" id="KW-1185">Reference proteome</keyword>
<proteinExistence type="predicted"/>
<reference evidence="3" key="1">
    <citation type="submission" date="2016-10" db="EMBL/GenBank/DDBJ databases">
        <authorList>
            <person name="Varghese N."/>
            <person name="Submissions S."/>
        </authorList>
    </citation>
    <scope>NUCLEOTIDE SEQUENCE [LARGE SCALE GENOMIC DNA]</scope>
    <source>
        <strain evidence="3">UNC178MFTsu3.1</strain>
    </source>
</reference>
<dbReference type="EMBL" id="FONH01000012">
    <property type="protein sequence ID" value="SFF29508.1"/>
    <property type="molecule type" value="Genomic_DNA"/>
</dbReference>
<organism evidence="2 3">
    <name type="scientific">Dyella marensis</name>
    <dbReference type="NCBI Taxonomy" id="500610"/>
    <lineage>
        <taxon>Bacteria</taxon>
        <taxon>Pseudomonadati</taxon>
        <taxon>Pseudomonadota</taxon>
        <taxon>Gammaproteobacteria</taxon>
        <taxon>Lysobacterales</taxon>
        <taxon>Rhodanobacteraceae</taxon>
        <taxon>Dyella</taxon>
    </lineage>
</organism>
<evidence type="ECO:0008006" key="4">
    <source>
        <dbReference type="Google" id="ProtNLM"/>
    </source>
</evidence>
<evidence type="ECO:0000313" key="2">
    <source>
        <dbReference type="EMBL" id="SFF29508.1"/>
    </source>
</evidence>
<keyword evidence="1" id="KW-0732">Signal</keyword>
<protein>
    <recommendedName>
        <fullName evidence="4">Lipoprotein</fullName>
    </recommendedName>
</protein>
<name>A0A1I2HJ13_9GAMM</name>
<accession>A0A1I2HJ13</accession>
<dbReference type="Proteomes" id="UP000199477">
    <property type="component" value="Unassembled WGS sequence"/>
</dbReference>
<dbReference type="RefSeq" id="WP_026633744.1">
    <property type="nucleotide sequence ID" value="NZ_FONH01000012.1"/>
</dbReference>
<dbReference type="AlphaFoldDB" id="A0A1I2HJ13"/>
<evidence type="ECO:0000313" key="3">
    <source>
        <dbReference type="Proteomes" id="UP000199477"/>
    </source>
</evidence>
<evidence type="ECO:0000256" key="1">
    <source>
        <dbReference type="SAM" id="SignalP"/>
    </source>
</evidence>
<feature type="chain" id="PRO_5011721745" description="Lipoprotein" evidence="1">
    <location>
        <begin position="24"/>
        <end position="233"/>
    </location>
</feature>